<dbReference type="Proteomes" id="UP001377567">
    <property type="component" value="Unassembled WGS sequence"/>
</dbReference>
<evidence type="ECO:0000256" key="4">
    <source>
        <dbReference type="SAM" id="SignalP"/>
    </source>
</evidence>
<dbReference type="InterPro" id="IPR051648">
    <property type="entry name" value="CWI-Assembly_Regulator"/>
</dbReference>
<organism evidence="5 6">
    <name type="scientific">Maudiozyma humilis</name>
    <name type="common">Sour dough yeast</name>
    <name type="synonym">Kazachstania humilis</name>
    <dbReference type="NCBI Taxonomy" id="51915"/>
    <lineage>
        <taxon>Eukaryota</taxon>
        <taxon>Fungi</taxon>
        <taxon>Dikarya</taxon>
        <taxon>Ascomycota</taxon>
        <taxon>Saccharomycotina</taxon>
        <taxon>Saccharomycetes</taxon>
        <taxon>Saccharomycetales</taxon>
        <taxon>Saccharomycetaceae</taxon>
        <taxon>Maudiozyma</taxon>
    </lineage>
</organism>
<dbReference type="GO" id="GO:0005886">
    <property type="term" value="C:plasma membrane"/>
    <property type="evidence" value="ECO:0007669"/>
    <property type="project" value="TreeGrafter"/>
</dbReference>
<protein>
    <submittedName>
        <fullName evidence="5">Uncharacterized protein</fullName>
    </submittedName>
</protein>
<keyword evidence="3" id="KW-0325">Glycoprotein</keyword>
<feature type="chain" id="PRO_5043719574" evidence="4">
    <location>
        <begin position="21"/>
        <end position="404"/>
    </location>
</feature>
<comment type="subcellular location">
    <subcellularLocation>
        <location evidence="1">Cell envelope</location>
    </subcellularLocation>
</comment>
<dbReference type="PANTHER" id="PTHR31018">
    <property type="entry name" value="SPORULATION-SPECIFIC PROTEIN-RELATED"/>
    <property type="match status" value="1"/>
</dbReference>
<keyword evidence="2 4" id="KW-0732">Signal</keyword>
<name>A0AAV5S3E0_MAUHU</name>
<keyword evidence="6" id="KW-1185">Reference proteome</keyword>
<sequence>MLSFLVAICVLLQFSQASQALHNEFISSLRASETRGSGLAPRSAVCGNSSHLIQEQGDIDILIRVCSDNIQGDIVVSSLYSDPSLDLGSIKSISGDMVIADCVSLSVVHLPELQSIEGSFKVSNITELSAIISPKLKAARSLVWQKLPLLTDALLGDRLDSLEDVLITGTDLVDVDFLHRLKEVRSMDLNNNPSLQRVDLALQKVSERLSIYSNYDGTDVQLNLLKVCGELLVKSADSLGLNSLRYVGKSASFVDNSLSKLKLKSLKHVNGTLSLVDNTNLDSVDLPNLTNVDGGILVVNGTTVYNSNALGALDQIFPYTVLTAQKKGRKHKTTSSTTTLHYSVPTLLREYEQAAAGADLKQSSHDQSIDSTDATDNSSVRIGASTLRMIALWLATITLGLLLI</sequence>
<reference evidence="5 6" key="1">
    <citation type="journal article" date="2023" name="Elife">
        <title>Identification of key yeast species and microbe-microbe interactions impacting larval growth of Drosophila in the wild.</title>
        <authorList>
            <person name="Mure A."/>
            <person name="Sugiura Y."/>
            <person name="Maeda R."/>
            <person name="Honda K."/>
            <person name="Sakurai N."/>
            <person name="Takahashi Y."/>
            <person name="Watada M."/>
            <person name="Katoh T."/>
            <person name="Gotoh A."/>
            <person name="Gotoh Y."/>
            <person name="Taniguchi I."/>
            <person name="Nakamura K."/>
            <person name="Hayashi T."/>
            <person name="Katayama T."/>
            <person name="Uemura T."/>
            <person name="Hattori Y."/>
        </authorList>
    </citation>
    <scope>NUCLEOTIDE SEQUENCE [LARGE SCALE GENOMIC DNA]</scope>
    <source>
        <strain evidence="5 6">KH-74</strain>
    </source>
</reference>
<evidence type="ECO:0000313" key="6">
    <source>
        <dbReference type="Proteomes" id="UP001377567"/>
    </source>
</evidence>
<comment type="caution">
    <text evidence="5">The sequence shown here is derived from an EMBL/GenBank/DDBJ whole genome shotgun (WGS) entry which is preliminary data.</text>
</comment>
<evidence type="ECO:0000256" key="2">
    <source>
        <dbReference type="ARBA" id="ARBA00022729"/>
    </source>
</evidence>
<gene>
    <name evidence="5" type="ORF">DAKH74_048770</name>
</gene>
<dbReference type="AlphaFoldDB" id="A0AAV5S3E0"/>
<dbReference type="SUPFAM" id="SSF52058">
    <property type="entry name" value="L domain-like"/>
    <property type="match status" value="1"/>
</dbReference>
<dbReference type="Gene3D" id="3.80.10.10">
    <property type="entry name" value="Ribonuclease Inhibitor"/>
    <property type="match status" value="1"/>
</dbReference>
<dbReference type="GO" id="GO:0009986">
    <property type="term" value="C:cell surface"/>
    <property type="evidence" value="ECO:0007669"/>
    <property type="project" value="TreeGrafter"/>
</dbReference>
<evidence type="ECO:0000256" key="3">
    <source>
        <dbReference type="ARBA" id="ARBA00023180"/>
    </source>
</evidence>
<accession>A0AAV5S3E0</accession>
<evidence type="ECO:0000256" key="1">
    <source>
        <dbReference type="ARBA" id="ARBA00004196"/>
    </source>
</evidence>
<feature type="signal peptide" evidence="4">
    <location>
        <begin position="1"/>
        <end position="20"/>
    </location>
</feature>
<dbReference type="GO" id="GO:0009277">
    <property type="term" value="C:fungal-type cell wall"/>
    <property type="evidence" value="ECO:0007669"/>
    <property type="project" value="TreeGrafter"/>
</dbReference>
<dbReference type="InterPro" id="IPR032675">
    <property type="entry name" value="LRR_dom_sf"/>
</dbReference>
<dbReference type="PANTHER" id="PTHR31018:SF3">
    <property type="entry name" value="RECEPTOR PROTEIN-TYROSINE KINASE"/>
    <property type="match status" value="1"/>
</dbReference>
<proteinExistence type="predicted"/>
<dbReference type="GO" id="GO:0031505">
    <property type="term" value="P:fungal-type cell wall organization"/>
    <property type="evidence" value="ECO:0007669"/>
    <property type="project" value="TreeGrafter"/>
</dbReference>
<evidence type="ECO:0000313" key="5">
    <source>
        <dbReference type="EMBL" id="GMM58261.1"/>
    </source>
</evidence>
<dbReference type="EMBL" id="BTGD01000024">
    <property type="protein sequence ID" value="GMM58261.1"/>
    <property type="molecule type" value="Genomic_DNA"/>
</dbReference>